<dbReference type="PANTHER" id="PTHR40691">
    <property type="entry name" value="(NA+)-NQR MATURATION NQRM"/>
    <property type="match status" value="1"/>
</dbReference>
<organism evidence="1 2">
    <name type="scientific">Neptunomonas antarctica</name>
    <dbReference type="NCBI Taxonomy" id="619304"/>
    <lineage>
        <taxon>Bacteria</taxon>
        <taxon>Pseudomonadati</taxon>
        <taxon>Pseudomonadota</taxon>
        <taxon>Gammaproteobacteria</taxon>
        <taxon>Oceanospirillales</taxon>
        <taxon>Oceanospirillaceae</taxon>
        <taxon>Neptunomonas</taxon>
    </lineage>
</organism>
<sequence length="82" mass="8572">MGIFLIVFAALLLIVLAMSVGVIMGGKPIAGSCGGMASLGMDTACDVCGGDKTICEDEDEKNRRITQLAKTDDLAYEVKTKS</sequence>
<evidence type="ECO:0000313" key="2">
    <source>
        <dbReference type="Proteomes" id="UP000185999"/>
    </source>
</evidence>
<evidence type="ECO:0000313" key="1">
    <source>
        <dbReference type="EMBL" id="SIS76310.1"/>
    </source>
</evidence>
<name>A0A1N7LR38_9GAMM</name>
<dbReference type="PANTHER" id="PTHR40691:SF3">
    <property type="entry name" value="(NA+)-NQR MATURATION NQRM"/>
    <property type="match status" value="1"/>
</dbReference>
<dbReference type="OrthoDB" id="5296227at2"/>
<accession>A0A1N7LR38</accession>
<protein>
    <recommendedName>
        <fullName evidence="3">ApbE family protein</fullName>
    </recommendedName>
</protein>
<gene>
    <name evidence="1" type="ORF">SAMN05421760_104263</name>
</gene>
<keyword evidence="2" id="KW-1185">Reference proteome</keyword>
<dbReference type="Pfam" id="PF04400">
    <property type="entry name" value="NqrM"/>
    <property type="match status" value="1"/>
</dbReference>
<evidence type="ECO:0008006" key="3">
    <source>
        <dbReference type="Google" id="ProtNLM"/>
    </source>
</evidence>
<dbReference type="EMBL" id="FTOE01000004">
    <property type="protein sequence ID" value="SIS76310.1"/>
    <property type="molecule type" value="Genomic_DNA"/>
</dbReference>
<reference evidence="2" key="1">
    <citation type="submission" date="2017-01" db="EMBL/GenBank/DDBJ databases">
        <authorList>
            <person name="Varghese N."/>
            <person name="Submissions S."/>
        </authorList>
    </citation>
    <scope>NUCLEOTIDE SEQUENCE [LARGE SCALE GENOMIC DNA]</scope>
    <source>
        <strain evidence="2">DSM 22306</strain>
    </source>
</reference>
<dbReference type="AlphaFoldDB" id="A0A1N7LR38"/>
<dbReference type="STRING" id="619304.SAMN05421760_104263"/>
<dbReference type="Proteomes" id="UP000185999">
    <property type="component" value="Unassembled WGS sequence"/>
</dbReference>
<proteinExistence type="predicted"/>
<dbReference type="InterPro" id="IPR007495">
    <property type="entry name" value="NqrM"/>
</dbReference>
<dbReference type="RefSeq" id="WP_054341291.1">
    <property type="nucleotide sequence ID" value="NZ_FTOE01000004.1"/>
</dbReference>